<protein>
    <submittedName>
        <fullName evidence="1">Uncharacterized protein</fullName>
    </submittedName>
</protein>
<feature type="non-terminal residue" evidence="1">
    <location>
        <position position="1"/>
    </location>
</feature>
<reference evidence="1 2" key="1">
    <citation type="journal article" date="2022" name="Nat. Ecol. Evol.">
        <title>A masculinizing supergene underlies an exaggerated male reproductive morph in a spider.</title>
        <authorList>
            <person name="Hendrickx F."/>
            <person name="De Corte Z."/>
            <person name="Sonet G."/>
            <person name="Van Belleghem S.M."/>
            <person name="Kostlbacher S."/>
            <person name="Vangestel C."/>
        </authorList>
    </citation>
    <scope>NUCLEOTIDE SEQUENCE [LARGE SCALE GENOMIC DNA]</scope>
    <source>
        <strain evidence="1">W744_W776</strain>
    </source>
</reference>
<gene>
    <name evidence="1" type="ORF">JTE90_000095</name>
</gene>
<comment type="caution">
    <text evidence="1">The sequence shown here is derived from an EMBL/GenBank/DDBJ whole genome shotgun (WGS) entry which is preliminary data.</text>
</comment>
<evidence type="ECO:0000313" key="2">
    <source>
        <dbReference type="Proteomes" id="UP000827092"/>
    </source>
</evidence>
<name>A0AAV6TMT9_9ARAC</name>
<dbReference type="Proteomes" id="UP000827092">
    <property type="component" value="Unassembled WGS sequence"/>
</dbReference>
<keyword evidence="2" id="KW-1185">Reference proteome</keyword>
<dbReference type="AlphaFoldDB" id="A0AAV6TMT9"/>
<proteinExistence type="predicted"/>
<sequence length="27" mass="3250">RNSIEYYSCHAQVKGYRVNKFSEVEIE</sequence>
<accession>A0AAV6TMT9</accession>
<evidence type="ECO:0000313" key="1">
    <source>
        <dbReference type="EMBL" id="KAG8172801.1"/>
    </source>
</evidence>
<organism evidence="1 2">
    <name type="scientific">Oedothorax gibbosus</name>
    <dbReference type="NCBI Taxonomy" id="931172"/>
    <lineage>
        <taxon>Eukaryota</taxon>
        <taxon>Metazoa</taxon>
        <taxon>Ecdysozoa</taxon>
        <taxon>Arthropoda</taxon>
        <taxon>Chelicerata</taxon>
        <taxon>Arachnida</taxon>
        <taxon>Araneae</taxon>
        <taxon>Araneomorphae</taxon>
        <taxon>Entelegynae</taxon>
        <taxon>Araneoidea</taxon>
        <taxon>Linyphiidae</taxon>
        <taxon>Erigoninae</taxon>
        <taxon>Oedothorax</taxon>
    </lineage>
</organism>
<dbReference type="EMBL" id="JAFNEN010002366">
    <property type="protein sequence ID" value="KAG8172801.1"/>
    <property type="molecule type" value="Genomic_DNA"/>
</dbReference>